<proteinExistence type="predicted"/>
<gene>
    <name evidence="1" type="ORF">EUX98_g8012</name>
</gene>
<name>A0A4S4MER6_9APHY</name>
<dbReference type="CDD" id="cd20557">
    <property type="entry name" value="CYCLIN_ScPCL1-like"/>
    <property type="match status" value="1"/>
</dbReference>
<accession>A0A4S4MER6</accession>
<comment type="caution">
    <text evidence="1">The sequence shown here is derived from an EMBL/GenBank/DDBJ whole genome shotgun (WGS) entry which is preliminary data.</text>
</comment>
<dbReference type="OrthoDB" id="286814at2759"/>
<dbReference type="Proteomes" id="UP000308730">
    <property type="component" value="Unassembled WGS sequence"/>
</dbReference>
<protein>
    <submittedName>
        <fullName evidence="1">Uncharacterized protein</fullName>
    </submittedName>
</protein>
<reference evidence="1 2" key="1">
    <citation type="submission" date="2019-02" db="EMBL/GenBank/DDBJ databases">
        <title>Genome sequencing of the rare red list fungi Antrodiella citrinella (Flaviporus citrinellus).</title>
        <authorList>
            <person name="Buettner E."/>
            <person name="Kellner H."/>
        </authorList>
    </citation>
    <scope>NUCLEOTIDE SEQUENCE [LARGE SCALE GENOMIC DNA]</scope>
    <source>
        <strain evidence="1 2">DSM 108506</strain>
    </source>
</reference>
<organism evidence="1 2">
    <name type="scientific">Antrodiella citrinella</name>
    <dbReference type="NCBI Taxonomy" id="2447956"/>
    <lineage>
        <taxon>Eukaryota</taxon>
        <taxon>Fungi</taxon>
        <taxon>Dikarya</taxon>
        <taxon>Basidiomycota</taxon>
        <taxon>Agaricomycotina</taxon>
        <taxon>Agaricomycetes</taxon>
        <taxon>Polyporales</taxon>
        <taxon>Steccherinaceae</taxon>
        <taxon>Antrodiella</taxon>
    </lineage>
</organism>
<dbReference type="AlphaFoldDB" id="A0A4S4MER6"/>
<evidence type="ECO:0000313" key="2">
    <source>
        <dbReference type="Proteomes" id="UP000308730"/>
    </source>
</evidence>
<dbReference type="EMBL" id="SGPM01000386">
    <property type="protein sequence ID" value="THH23161.1"/>
    <property type="molecule type" value="Genomic_DNA"/>
</dbReference>
<dbReference type="Gene3D" id="1.10.472.10">
    <property type="entry name" value="Cyclin-like"/>
    <property type="match status" value="1"/>
</dbReference>
<sequence length="796" mass="89733">MPVPVPVYTKQPAHPIIKSGSQATSSSLFQHLSNNLPLPPRGLPPSFSSREEWINSLPDWRRNKDRRVWEDDTSQLFSQAPSSGFPAGLTVADNAMVIKGAPAQACIPPISTLFTTIDSRGAVNAPATYHLSGEDADDEMSPTDDVMGWQSDSENASDFSDMSSDNRMKMEHGSDHDGLEYAPDYRNRDYAMGMDQQASYDRSLDRGVFSPLYQEVSPELAVGNDPGSSPVGPATPFGEYIDRAVAETQGMYVYDTGRSATELRQSHYDYPGEYCTQQCYQCQHYQAVEPAVQAPPAPEPVVTPSATTAYKKLAEPVSEWVANFVWKVCTTGMSLRPDYAQPAAFVRQYPALPPRHLAKSTHALLLSTLLQPSAIYLALWYIVRLPVFFGPTCLGQEHAREIRFRAELLGEPHMVLDREAIESYAPFRLVVLGCMLANKWLDDHTFSNKTWYVSSSYYLLQSMLTPVIPLDLFAHNLTIRTVEWNNWLSHLMRYHVSLASPAYPQPIGRPSTSPHTIVRKSLETVVEASVLRDDDCAYIPPTPVFVGVEDHQKEKGRYEQPCEEDIDVLEIDLDEDGPLREEYMPKRRISSAGSSRRVQSQERVLDTNRMLPPPAKWSPEADEPIARDQRRLHQQYAIAPAPQPVAQMQMQSLPPPPPFHQALELSRRLWSVDEYALKRESTVRNVFDPLPQYNVAPRQSGYTTSYDYGYHVAVPQSHSRSQSFSYSQPVLGQTQGHMRSYSQTRYDTGYGDVRPSEPQYGLPPPVSYQWAPMDRTNYVHGYDATEYYQQRTSLKA</sequence>
<evidence type="ECO:0000313" key="1">
    <source>
        <dbReference type="EMBL" id="THH23161.1"/>
    </source>
</evidence>
<keyword evidence="2" id="KW-1185">Reference proteome</keyword>